<reference evidence="3 4" key="1">
    <citation type="journal article" date="2020" name="ISME J.">
        <title>Uncovering the hidden diversity of litter-decomposition mechanisms in mushroom-forming fungi.</title>
        <authorList>
            <person name="Floudas D."/>
            <person name="Bentzer J."/>
            <person name="Ahren D."/>
            <person name="Johansson T."/>
            <person name="Persson P."/>
            <person name="Tunlid A."/>
        </authorList>
    </citation>
    <scope>NUCLEOTIDE SEQUENCE [LARGE SCALE GENOMIC DNA]</scope>
    <source>
        <strain evidence="3 4">CBS 661.87</strain>
    </source>
</reference>
<comment type="caution">
    <text evidence="3">The sequence shown here is derived from an EMBL/GenBank/DDBJ whole genome shotgun (WGS) entry which is preliminary data.</text>
</comment>
<evidence type="ECO:0000313" key="3">
    <source>
        <dbReference type="EMBL" id="KAF5388215.1"/>
    </source>
</evidence>
<feature type="compositionally biased region" description="Pro residues" evidence="1">
    <location>
        <begin position="490"/>
        <end position="514"/>
    </location>
</feature>
<dbReference type="Gene3D" id="3.60.10.10">
    <property type="entry name" value="Endonuclease/exonuclease/phosphatase"/>
    <property type="match status" value="1"/>
</dbReference>
<accession>A0A8H5HS44</accession>
<protein>
    <recommendedName>
        <fullName evidence="5">Reverse transcriptase domain-containing protein</fullName>
    </recommendedName>
</protein>
<organism evidence="3 4">
    <name type="scientific">Tricholomella constricta</name>
    <dbReference type="NCBI Taxonomy" id="117010"/>
    <lineage>
        <taxon>Eukaryota</taxon>
        <taxon>Fungi</taxon>
        <taxon>Dikarya</taxon>
        <taxon>Basidiomycota</taxon>
        <taxon>Agaricomycotina</taxon>
        <taxon>Agaricomycetes</taxon>
        <taxon>Agaricomycetidae</taxon>
        <taxon>Agaricales</taxon>
        <taxon>Tricholomatineae</taxon>
        <taxon>Lyophyllaceae</taxon>
        <taxon>Tricholomella</taxon>
    </lineage>
</organism>
<proteinExistence type="predicted"/>
<keyword evidence="2" id="KW-0472">Membrane</keyword>
<name>A0A8H5HS44_9AGAR</name>
<dbReference type="InterPro" id="IPR036691">
    <property type="entry name" value="Endo/exonu/phosph_ase_sf"/>
</dbReference>
<dbReference type="SUPFAM" id="SSF56219">
    <property type="entry name" value="DNase I-like"/>
    <property type="match status" value="1"/>
</dbReference>
<sequence>MDNPAPGPSFELDAVYSPPPLMGTAAEDGYQHELSAHSPQAHLSKGVELIVRGLDRTSPYSAVQHLQRLLEDIGKRSKLPNLGVMQPMREAAPTHPLDYAVVTFQGEYKANPRPDHMSAVGEMIRSVGGGISVGWNIAPGYDKKRMAWFRDDHGIGVGELKRGLESILRSHHYDFQVCTVNAATSPPRVTLQFIDKDHINQLMRQPPVIKGHTFVPRIPRYIEPVYALEVAVVGVATYNDPQMIIDRYLQAKYGRLAKTTLIRSSRLALEDVVYCVVLETPEITEMVVRDPFGAFDGLDIQPSKPEYLYILNQRGFPTQWQRTSGPSSAPDLSTQTQLDGLRSQQDSFQGTLATLANQQQDMVQGFLAAQRDMGTMFGNMLTSISYQTQLSSAQAELTALQLTHNATRMMARLSNSDESAAEMREYANDVQGNPARIPAVAFVQEGASAPNPMPGAALGNTPAQAHAATSPELPSTSQGQPAVHLVPPGLALPPTPSSSEPNPPAPTASSPPPALQNKPKRKHSTKEVQAHSSEGGPKRSRVRKDEHESMDVDDERPQVHSQCASPVRLFHRPSGLGRVMTLGVEVFRLFLGWGPPVLLVALSSMPLLPAIHVAWILPLCLSFHMCATCICISLHPSTPILFQIARPVVLLMLILFLLRPVLATAPLRATAPSNFRIMAANINGFASPVKLNAIRGVIQREAPHVFVLGETKSSTPVSGEFSAPEYQLLDAPGVSTGARHKGKWGLLVGVKRSALTVSRFFTPPHLLGRVLVCDLLLPDSYGRTVQHRVIALYAPWDPGGSEPDTPESFWSAISHLCLEAPFGFSLIGDFNAAPYTRFLHRSGAIDARGSRPDRSWQRDWTFKSFSAASGHHAIIDRFAVSSVGVLTSFVETIPDFIPGTDHRPVIASAVLVPRENLHQPIVPPPIPASDFSPRSYYPRRTDRYRASEFAQTMDQRLADGPSEVFTAEVHNDDDFARLYHAYGQILHDAAHQHFPCPHRPSRIATVVVNPTIRIVLRGIHQLNRLISAIKRGVPWPQERWVQSFLHAYYSQFDEGRLTFSPEHFMSFLRQLRRQLNQCRFHEEKQEAQLRSDRRHMGRVQNLLHGGSAKSFFPPSFSPLPLALLSTADDSLEGLVTGPQCIRETTVQYFEQLYRRTARLPQPKPWMKTPSVRCAAQRVDHDPFSWPQPLSLPDLRQLLKSGNRRPAPGPDGWEKWWLGFLSDGGLSPVLRLLNYMVSRSCIPACLKPVTLTTIHKRGPNTNLSNFRGITCSNLLANLPFAWLNKKLLPYLTSHGIIPPSQVATQPGVQHRDLISLLSQVSMWAAREHIPLFAIQRDQKKGFDMLEPQGFYDALDAYHLPSAISLLDASSQREVPYRVKTAYGLTDIFIVDGVTKQGGSLSPLKCTLTTSLLSHWLSDVSSHRPRSLVLATHQSRTGKPHVPSDSLSVPITMVEAMDDSIIWGTDWPTLLHEARLADRFQTTYGWETAWRKSAVYVFNTDFTPPNQSVVQVPSVPLHDPSSSGTIWNDVPVFRDHVRFLKVPVNRPDLQYLHMRDIIHSFNLPYTRRPLPFTALSRIISQRLVSKLRPCLQLQPIRPSDAAKLDHLIAAKVHQYLGFPFAFSTALFTHPVAARGFGFPSLALLNDTASISGLRRDLCHPIEFFRHVSTITLNDWTCYLNACISPLQYPLSPRSSTRYLSRMPASWIFADDGLYKHALQLHPTDLSSLLSPQLSLVHYANVIDTYRTFPSAPPLPSVSPHLLSRILRRGYFTLGHFGSISISPDFYTPILHVFTPTHIRDAPPISSLSRDWSAFLSWLTCTFRSITTLCPAGPDLLLPPTLRQAVAVRGTPVRALRRSPTVPRHVRSLLTDRDPDPDALTQASVYIFTLLTSCHFPRFPVHIPDQLTSRRRLPSDSIRNPLIIITCHGYHMSLLSHAQYTMESLPSCITLVYSRPPGIWESFTLFSLDSPLPVRLSSALKVALTAE</sequence>
<dbReference type="Proteomes" id="UP000565441">
    <property type="component" value="Unassembled WGS sequence"/>
</dbReference>
<evidence type="ECO:0000256" key="2">
    <source>
        <dbReference type="SAM" id="Phobius"/>
    </source>
</evidence>
<feature type="transmembrane region" description="Helical" evidence="2">
    <location>
        <begin position="648"/>
        <end position="667"/>
    </location>
</feature>
<keyword evidence="2" id="KW-1133">Transmembrane helix</keyword>
<feature type="compositionally biased region" description="Basic and acidic residues" evidence="1">
    <location>
        <begin position="543"/>
        <end position="558"/>
    </location>
</feature>
<dbReference type="OrthoDB" id="3059994at2759"/>
<feature type="transmembrane region" description="Helical" evidence="2">
    <location>
        <begin position="614"/>
        <end position="636"/>
    </location>
</feature>
<feature type="region of interest" description="Disordered" evidence="1">
    <location>
        <begin position="446"/>
        <end position="560"/>
    </location>
</feature>
<evidence type="ECO:0008006" key="5">
    <source>
        <dbReference type="Google" id="ProtNLM"/>
    </source>
</evidence>
<dbReference type="EMBL" id="JAACJP010000001">
    <property type="protein sequence ID" value="KAF5388215.1"/>
    <property type="molecule type" value="Genomic_DNA"/>
</dbReference>
<evidence type="ECO:0000256" key="1">
    <source>
        <dbReference type="SAM" id="MobiDB-lite"/>
    </source>
</evidence>
<keyword evidence="4" id="KW-1185">Reference proteome</keyword>
<gene>
    <name evidence="3" type="ORF">D9615_000052</name>
</gene>
<evidence type="ECO:0000313" key="4">
    <source>
        <dbReference type="Proteomes" id="UP000565441"/>
    </source>
</evidence>
<keyword evidence="2" id="KW-0812">Transmembrane</keyword>